<protein>
    <submittedName>
        <fullName evidence="4">Uncharacterized protein</fullName>
    </submittedName>
</protein>
<feature type="domain" description="YDG" evidence="2">
    <location>
        <begin position="1180"/>
        <end position="1252"/>
    </location>
</feature>
<dbReference type="InterPro" id="IPR011493">
    <property type="entry name" value="GLUG"/>
</dbReference>
<evidence type="ECO:0000313" key="4">
    <source>
        <dbReference type="EMBL" id="QNN46498.1"/>
    </source>
</evidence>
<feature type="domain" description="YDG" evidence="2">
    <location>
        <begin position="592"/>
        <end position="667"/>
    </location>
</feature>
<evidence type="ECO:0000259" key="3">
    <source>
        <dbReference type="Pfam" id="PF18676"/>
    </source>
</evidence>
<feature type="domain" description="YDG" evidence="2">
    <location>
        <begin position="511"/>
        <end position="582"/>
    </location>
</feature>
<gene>
    <name evidence="4" type="ORF">H9L17_15270</name>
</gene>
<evidence type="ECO:0000259" key="1">
    <source>
        <dbReference type="Pfam" id="PF07581"/>
    </source>
</evidence>
<accession>A0A7G9QT23</accession>
<keyword evidence="5" id="KW-1185">Reference proteome</keyword>
<feature type="domain" description="MBG" evidence="3">
    <location>
        <begin position="758"/>
        <end position="835"/>
    </location>
</feature>
<name>A0A7G9QT23_9GAMM</name>
<dbReference type="KEGG" id="tbv:H9L17_15270"/>
<dbReference type="Pfam" id="PF18657">
    <property type="entry name" value="YDG"/>
    <property type="match status" value="6"/>
</dbReference>
<dbReference type="Pfam" id="PF18676">
    <property type="entry name" value="MBG_2"/>
    <property type="match status" value="5"/>
</dbReference>
<feature type="domain" description="MBG" evidence="3">
    <location>
        <begin position="1102"/>
        <end position="1173"/>
    </location>
</feature>
<dbReference type="RefSeq" id="WP_187570263.1">
    <property type="nucleotide sequence ID" value="NZ_CP060711.1"/>
</dbReference>
<dbReference type="InterPro" id="IPR041286">
    <property type="entry name" value="MBG_2"/>
</dbReference>
<dbReference type="Proteomes" id="UP000515977">
    <property type="component" value="Chromosome"/>
</dbReference>
<reference evidence="4 5" key="1">
    <citation type="submission" date="2020-08" db="EMBL/GenBank/DDBJ databases">
        <title>Genome sequence of Thermomonas brevis KACC 16975T.</title>
        <authorList>
            <person name="Hyun D.-W."/>
            <person name="Bae J.-W."/>
        </authorList>
    </citation>
    <scope>NUCLEOTIDE SEQUENCE [LARGE SCALE GENOMIC DNA]</scope>
    <source>
        <strain evidence="4 5">KACC 16975</strain>
    </source>
</reference>
<dbReference type="InterPro" id="IPR041248">
    <property type="entry name" value="YDG"/>
</dbReference>
<proteinExistence type="predicted"/>
<feature type="domain" description="YDG" evidence="2">
    <location>
        <begin position="849"/>
        <end position="925"/>
    </location>
</feature>
<sequence>MSGTIANSHSSATVTGHNRVGGLVGQMSVDSNANKIQQISNSYATGDVSATFGYGGGLVGRNFARIANSYATGDVSGGTVLGGLVGYGSIATYWNNQQDPNTKDSYLNVYASGNVTGTGNDVGGLFGLTQGLVGVHNAFATGNVVGAKNVGGLIGRVSDGGSSSQQASLWSVFTQGGTVTGQDNVGGLIGSSGWVHVTNSYSASGLLTATDSNAKLGGLIGGNNTALSANIFIFDNGVWNIETTGTDFAVGDNAWGSFFITAPSGTQYLASGHTVGATTAQMMTVEPYAVSGFNNGQGGLVGYSIVTAANAAGNDYSQLLYSNNIYFLYEGQTYPLLRAFLQQVTVNADLSGANKTYDGQIASGTVGSYTTSIPVDASLILGSLSYATNSANAGTYTTGSGLNVSGGLYSGQLGYEITYSPTTSLTIGKASATVTANSGTFTYNGQTQNVAGFTVTGLVNGEDKDVLDSVLETGGSGRNAGSYAHTVSGSDNNYDLTFVDGTLTIDKASLVIGTDDVTKTYDGTLDAAGNAIVLGGQLFGSDSLSGGSFAFTDKNAGTGKTVTVGGVTLDDGNGGGNYDVTYVANTSSTIDKAALTVGTSDVTKTYDGTLDAAGNAIVLGGQLFGSDSLSGGSFAFTDKNAGTGKTVTVGGVALDDGNGGGNYDVTYVANTSSTIDKASATVTANSGTFTYNGQTQNIAGFTATGLVNGEDESALAGLTEAGGSGRNAGSYAHTVSGSDNNYDLTFVDGTLTIGKAALTVTANDASKTYDGIAWSGGNGVQYSGFVNGEDSSVLSGALVYGGSSQGAVNAGNYTISASGLGSGNYDIVYVDGNLTISPKLLTLIIGNLTGEVRKTYDGTTTATLDSGNFLLTGWVGGDGATVTQTTGQYDNANAGSGKTVTVYLSLTDFLANAGTDLSNYILPTQISGNVGIIDKASATVTANSGTFTYNGQTQGISGYTVTGLVNGEDDSVLDSVQETGGSGRNAGTYAHTVNGSDNNYDLTFVDGALTIDKAAITIGTDDVTKTYDGTLDAAGNAIILGGQLYGDDAISGGDFAFTDKNAGSGKTVTVGGVTLDDGNGGGNYDITYIANTSSTIDKASATVIANSGTFTYNGQTQNVAGFTATGLVNGENESVLTGLTEAGGSGRNAGTYAHTVSGSDGNYDLTFVDGTLTIDKASLVIGTDDVTKTYDATLDAAGNAIVLGGQLFGSDSISGGDFAFTDKNAGTGKTVTVGGVTLDDGNGGGNYTITYADNTTSTILQKVLTVSGSFDAEDKPWDGSDGASIGRNALALDGVVAGDALAADWRAAFSDAAIGQDKTVTLRGSALSGGDSGNYRLDLAGAPTAVASILGTPVGMEGARYVGATRSAQDEARRTPHASSAFPEIAVLQCGQNLPAQLTKDCR</sequence>
<organism evidence="4 5">
    <name type="scientific">Thermomonas brevis</name>
    <dbReference type="NCBI Taxonomy" id="215691"/>
    <lineage>
        <taxon>Bacteria</taxon>
        <taxon>Pseudomonadati</taxon>
        <taxon>Pseudomonadota</taxon>
        <taxon>Gammaproteobacteria</taxon>
        <taxon>Lysobacterales</taxon>
        <taxon>Lysobacteraceae</taxon>
        <taxon>Thermomonas</taxon>
    </lineage>
</organism>
<evidence type="ECO:0000259" key="2">
    <source>
        <dbReference type="Pfam" id="PF18657"/>
    </source>
</evidence>
<evidence type="ECO:0000313" key="5">
    <source>
        <dbReference type="Proteomes" id="UP000515977"/>
    </source>
</evidence>
<dbReference type="EMBL" id="CP060711">
    <property type="protein sequence ID" value="QNN46498.1"/>
    <property type="molecule type" value="Genomic_DNA"/>
</dbReference>
<feature type="domain" description="YDG" evidence="2">
    <location>
        <begin position="1262"/>
        <end position="1337"/>
    </location>
</feature>
<feature type="domain" description="MBG" evidence="3">
    <location>
        <begin position="681"/>
        <end position="752"/>
    </location>
</feature>
<dbReference type="Gene3D" id="2.160.20.110">
    <property type="match status" value="1"/>
</dbReference>
<dbReference type="Pfam" id="PF07581">
    <property type="entry name" value="Glug"/>
    <property type="match status" value="1"/>
</dbReference>
<dbReference type="InterPro" id="IPR037160">
    <property type="entry name" value="DNA_Pol_thumb_sf"/>
</dbReference>
<feature type="domain" description="MBG" evidence="3">
    <location>
        <begin position="433"/>
        <end position="504"/>
    </location>
</feature>
<dbReference type="Gene3D" id="3.30.210.10">
    <property type="entry name" value="DNA polymerase, thumb domain"/>
    <property type="match status" value="1"/>
</dbReference>
<feature type="domain" description="MBG" evidence="3">
    <location>
        <begin position="939"/>
        <end position="1010"/>
    </location>
</feature>
<feature type="domain" description="YDG" evidence="2">
    <location>
        <begin position="1014"/>
        <end position="1088"/>
    </location>
</feature>
<feature type="domain" description="GLUG" evidence="1">
    <location>
        <begin position="54"/>
        <end position="76"/>
    </location>
</feature>